<evidence type="ECO:0000313" key="10">
    <source>
        <dbReference type="EMBL" id="KAI5075356.1"/>
    </source>
</evidence>
<feature type="compositionally biased region" description="Polar residues" evidence="8">
    <location>
        <begin position="517"/>
        <end position="527"/>
    </location>
</feature>
<feature type="region of interest" description="Disordered" evidence="8">
    <location>
        <begin position="753"/>
        <end position="793"/>
    </location>
</feature>
<dbReference type="EMBL" id="JABFUD020000009">
    <property type="protein sequence ID" value="KAI5075356.1"/>
    <property type="molecule type" value="Genomic_DNA"/>
</dbReference>
<dbReference type="GO" id="GO:0051301">
    <property type="term" value="P:cell division"/>
    <property type="evidence" value="ECO:0007669"/>
    <property type="project" value="UniProtKB-KW"/>
</dbReference>
<name>A0A9D4ZJI3_ADICA</name>
<dbReference type="GO" id="GO:0005886">
    <property type="term" value="C:plasma membrane"/>
    <property type="evidence" value="ECO:0007669"/>
    <property type="project" value="UniProtKB-SubCell"/>
</dbReference>
<evidence type="ECO:0000256" key="5">
    <source>
        <dbReference type="ARBA" id="ARBA00023136"/>
    </source>
</evidence>
<evidence type="ECO:0000256" key="4">
    <source>
        <dbReference type="ARBA" id="ARBA00022618"/>
    </source>
</evidence>
<feature type="region of interest" description="Disordered" evidence="8">
    <location>
        <begin position="426"/>
        <end position="446"/>
    </location>
</feature>
<evidence type="ECO:0000256" key="3">
    <source>
        <dbReference type="ARBA" id="ARBA00022475"/>
    </source>
</evidence>
<keyword evidence="11" id="KW-1185">Reference proteome</keyword>
<feature type="region of interest" description="Disordered" evidence="8">
    <location>
        <begin position="507"/>
        <end position="608"/>
    </location>
</feature>
<dbReference type="OrthoDB" id="1280899at2759"/>
<comment type="caution">
    <text evidence="10">The sequence shown here is derived from an EMBL/GenBank/DDBJ whole genome shotgun (WGS) entry which is preliminary data.</text>
</comment>
<organism evidence="10 11">
    <name type="scientific">Adiantum capillus-veneris</name>
    <name type="common">Maidenhair fern</name>
    <dbReference type="NCBI Taxonomy" id="13818"/>
    <lineage>
        <taxon>Eukaryota</taxon>
        <taxon>Viridiplantae</taxon>
        <taxon>Streptophyta</taxon>
        <taxon>Embryophyta</taxon>
        <taxon>Tracheophyta</taxon>
        <taxon>Polypodiopsida</taxon>
        <taxon>Polypodiidae</taxon>
        <taxon>Polypodiales</taxon>
        <taxon>Pteridineae</taxon>
        <taxon>Pteridaceae</taxon>
        <taxon>Vittarioideae</taxon>
        <taxon>Adiantum</taxon>
    </lineage>
</organism>
<gene>
    <name evidence="10" type="ORF">GOP47_0009432</name>
</gene>
<proteinExistence type="inferred from homology"/>
<keyword evidence="3" id="KW-1003">Cell membrane</keyword>
<dbReference type="PANTHER" id="PTHR31083">
    <property type="entry name" value="UPSTREAM OF FLC PROTEIN (DUF966)"/>
    <property type="match status" value="1"/>
</dbReference>
<evidence type="ECO:0000313" key="11">
    <source>
        <dbReference type="Proteomes" id="UP000886520"/>
    </source>
</evidence>
<evidence type="ECO:0000256" key="2">
    <source>
        <dbReference type="ARBA" id="ARBA00022473"/>
    </source>
</evidence>
<evidence type="ECO:0000259" key="9">
    <source>
        <dbReference type="Pfam" id="PF06136"/>
    </source>
</evidence>
<evidence type="ECO:0000256" key="7">
    <source>
        <dbReference type="ARBA" id="ARBA00024211"/>
    </source>
</evidence>
<keyword evidence="5" id="KW-0472">Membrane</keyword>
<evidence type="ECO:0000256" key="1">
    <source>
        <dbReference type="ARBA" id="ARBA00004413"/>
    </source>
</evidence>
<dbReference type="Proteomes" id="UP000886520">
    <property type="component" value="Chromosome 9"/>
</dbReference>
<feature type="compositionally biased region" description="Polar residues" evidence="8">
    <location>
        <begin position="772"/>
        <end position="782"/>
    </location>
</feature>
<dbReference type="Pfam" id="PF06136">
    <property type="entry name" value="SOK"/>
    <property type="match status" value="1"/>
</dbReference>
<keyword evidence="6" id="KW-0131">Cell cycle</keyword>
<dbReference type="InterPro" id="IPR010369">
    <property type="entry name" value="SOK"/>
</dbReference>
<evidence type="ECO:0000256" key="8">
    <source>
        <dbReference type="SAM" id="MobiDB-lite"/>
    </source>
</evidence>
<comment type="similarity">
    <text evidence="7">Belongs to the SOSEKI family.</text>
</comment>
<evidence type="ECO:0000256" key="6">
    <source>
        <dbReference type="ARBA" id="ARBA00023306"/>
    </source>
</evidence>
<keyword evidence="2" id="KW-0217">Developmental protein</keyword>
<feature type="compositionally biased region" description="Low complexity" evidence="8">
    <location>
        <begin position="530"/>
        <end position="547"/>
    </location>
</feature>
<keyword evidence="4" id="KW-0132">Cell division</keyword>
<feature type="compositionally biased region" description="Low complexity" evidence="8">
    <location>
        <begin position="597"/>
        <end position="607"/>
    </location>
</feature>
<sequence>MPMLFSSNEHPYVFKMYRNGCRECLSMTPRLMIIGPCSKVQHGGDIDTTHAYHSSSQSPTLVRASSSVDHSIHAYPHDSRISFTSPTFILAILTAYLLSSIGQNSLIYSIAHPLDAPIKETIQELNSTMDSKPPLQAKSVRRKVHVVYYLSRGGGQMDHPHLLEGYLSAAQDGLRLRDFKRWLSILRGKSMPTSFAWSYKRTYKNGFIWHDLGENDLIQPLSKNEYVLMGSEIKEQGGSIAKCKCGGIQQQAETKVVTELGDIQEELLNKPVLRSPKVVTKSSSYNTEDHSVEGPIINSPACSAMIASENKFHDSGARITDKSSLYRGGASSRSFNDLTAQRLLEEVKRSNNYHDSKPLVTMKSFNGMSHGPNARVSVRDCEIIAEEDYIRDGFDANEHHKDGISDGPDEDDLNGTYIVDAATQTGDSTRCSTEDHQEGTNSTGYNNMVELVNSPGGSAKLSAVRRVSSARFNTHSLVAKGNLPMHFSQEFSKVPDVEKSIMMNQLSDGGETENVGLVSSSNHTSLHNHMGSPGASSSCSAMSMRSSTRFSRQDGNRMPLPATPRTTKKYGVKPDDHHHHHHHRHDHSKETSTTQYSSNPSTMTSSSAPHNLLKQLLTCGNADVVSDKKPNNTAENVMVISNNALSGLQTPSRPGANTMPPYQEGDKSKWVACKQGGLMKRMSSAASSDNRSVISATASEQGSLRDAMEMISSPESVCTASHRHLKRDMIRAHSLSTSSAAAALRSQNAHISAKDYAPTPPPSQRKIHHQHSSATVGNTSPGMLSVASSTSRRSSIRENEVNIIGGGDVEEGFHEALQSHHIGMRVSSKSRASKGNKNTLLINDILDRKESPQDMRDLDEDTINTKRGRPKTQPTSVSELHKLICNPGGTPTCGNHNKVTTTNFVASTEQNGHKNCQQTHIHRTREVYTPQHAKSRNALIATHGTSRTPTRSSNLNSPSIAYLSKSLNSPSSLFLEAQAITTPSSHHGSSWKELLWSPRNGSSQKEKEKRHMKP</sequence>
<dbReference type="AlphaFoldDB" id="A0A9D4ZJI3"/>
<feature type="compositionally biased region" description="Basic and acidic residues" evidence="8">
    <location>
        <begin position="1004"/>
        <end position="1014"/>
    </location>
</feature>
<comment type="subcellular location">
    <subcellularLocation>
        <location evidence="1">Cell membrane</location>
        <topology evidence="1">Peripheral membrane protein</topology>
        <orientation evidence="1">Cytoplasmic side</orientation>
    </subcellularLocation>
</comment>
<dbReference type="GO" id="GO:0051258">
    <property type="term" value="P:protein polymerization"/>
    <property type="evidence" value="ECO:0007669"/>
    <property type="project" value="UniProtKB-ARBA"/>
</dbReference>
<accession>A0A9D4ZJI3</accession>
<dbReference type="InterPro" id="IPR048351">
    <property type="entry name" value="SOK_DIX"/>
</dbReference>
<feature type="region of interest" description="Disordered" evidence="8">
    <location>
        <begin position="982"/>
        <end position="1014"/>
    </location>
</feature>
<reference evidence="10" key="1">
    <citation type="submission" date="2021-01" db="EMBL/GenBank/DDBJ databases">
        <title>Adiantum capillus-veneris genome.</title>
        <authorList>
            <person name="Fang Y."/>
            <person name="Liao Q."/>
        </authorList>
    </citation>
    <scope>NUCLEOTIDE SEQUENCE</scope>
    <source>
        <strain evidence="10">H3</strain>
        <tissue evidence="10">Leaf</tissue>
    </source>
</reference>
<dbReference type="PANTHER" id="PTHR31083:SF6">
    <property type="entry name" value="PROTEIN SOSEKI 3"/>
    <property type="match status" value="1"/>
</dbReference>
<feature type="domain" description="SOSEKI DIX-like" evidence="9">
    <location>
        <begin position="144"/>
        <end position="233"/>
    </location>
</feature>
<protein>
    <recommendedName>
        <fullName evidence="9">SOSEKI DIX-like domain-containing protein</fullName>
    </recommendedName>
</protein>